<feature type="signal peptide" evidence="1">
    <location>
        <begin position="1"/>
        <end position="30"/>
    </location>
</feature>
<reference evidence="2 3" key="1">
    <citation type="submission" date="2015-09" db="EMBL/GenBank/DDBJ databases">
        <title>Draft Genome Sequence of Bradyrhizobium manausense Strain BR 3351T, a Novel Symbiotic Nitrogen-Fixing Alphaproteobacterium Isolated from Brazilian Amazon Rain Forest.</title>
        <authorList>
            <person name="De Araujo J.L."/>
            <person name="Zilli J.E."/>
        </authorList>
    </citation>
    <scope>NUCLEOTIDE SEQUENCE [LARGE SCALE GENOMIC DNA]</scope>
    <source>
        <strain evidence="2 3">BR3351</strain>
    </source>
</reference>
<dbReference type="OrthoDB" id="7793372at2"/>
<evidence type="ECO:0000313" key="3">
    <source>
        <dbReference type="Proteomes" id="UP000051936"/>
    </source>
</evidence>
<feature type="chain" id="PRO_5006435504" evidence="1">
    <location>
        <begin position="31"/>
        <end position="457"/>
    </location>
</feature>
<comment type="caution">
    <text evidence="2">The sequence shown here is derived from an EMBL/GenBank/DDBJ whole genome shotgun (WGS) entry which is preliminary data.</text>
</comment>
<protein>
    <submittedName>
        <fullName evidence="2">Uncharacterized protein</fullName>
    </submittedName>
</protein>
<name>A0A0R3DGA3_9BRAD</name>
<evidence type="ECO:0000313" key="2">
    <source>
        <dbReference type="EMBL" id="KRQ07373.1"/>
    </source>
</evidence>
<dbReference type="RefSeq" id="WP_057751849.1">
    <property type="nucleotide sequence ID" value="NZ_LJYG01000098.1"/>
</dbReference>
<dbReference type="EMBL" id="LJYG01000098">
    <property type="protein sequence ID" value="KRQ07373.1"/>
    <property type="molecule type" value="Genomic_DNA"/>
</dbReference>
<proteinExistence type="predicted"/>
<keyword evidence="3" id="KW-1185">Reference proteome</keyword>
<accession>A0A0R3DGA3</accession>
<organism evidence="2 3">
    <name type="scientific">Bradyrhizobium manausense</name>
    <dbReference type="NCBI Taxonomy" id="989370"/>
    <lineage>
        <taxon>Bacteria</taxon>
        <taxon>Pseudomonadati</taxon>
        <taxon>Pseudomonadota</taxon>
        <taxon>Alphaproteobacteria</taxon>
        <taxon>Hyphomicrobiales</taxon>
        <taxon>Nitrobacteraceae</taxon>
        <taxon>Bradyrhizobium</taxon>
    </lineage>
</organism>
<evidence type="ECO:0000256" key="1">
    <source>
        <dbReference type="SAM" id="SignalP"/>
    </source>
</evidence>
<dbReference type="AlphaFoldDB" id="A0A0R3DGA3"/>
<sequence>MRASHAMRPVRFTQLLLLPLQLLAPAYAYAGLSVDPARGEQTMQIPVPGRNAEICVVPKHLAAGKYFDKDSEIEIRLCNIDEHKNSAVCPKLNSTNPGLDLYSLPQGGTPEQVEAARCNTAGAHKIAKYKLSSSCSYTPSILGYYHLSRMLGGIADVPPAVLRTFDLQNHIALGRAALAETASNSLIHQTWASLMAQLTAGANGKRRDFLLTDDFTQSYGALSENPKHESFYKEFFNGGANNVARAVNFRDRNPVVQMLARNVDISTLVGRSFTTENVQEMVQLKDAADLIVLDTLMNQQDRFGNIHYLTTYYYLDAADPEGDGSPKLKSSKDLTPEEAARLGAVQLKKMLLKDNDCGVAKENIANRVGLADRIAHIDPKTYLLLQQFDAVADSTETKDFFVRELVFTADDYANVRRNLKDLAAKLHQACLKGVLKLDLDLQAHFSTQTVKVRSCEP</sequence>
<dbReference type="Proteomes" id="UP000051936">
    <property type="component" value="Unassembled WGS sequence"/>
</dbReference>
<keyword evidence="1" id="KW-0732">Signal</keyword>
<gene>
    <name evidence="2" type="ORF">AOQ71_23835</name>
</gene>